<dbReference type="EMBL" id="BPLR01000144">
    <property type="protein sequence ID" value="GIY92467.1"/>
    <property type="molecule type" value="Genomic_DNA"/>
</dbReference>
<dbReference type="AlphaFoldDB" id="A0AAV4XBC1"/>
<dbReference type="PANTHER" id="PTHR43238">
    <property type="entry name" value="GDP-L-FUCOSE SYNTHASE"/>
    <property type="match status" value="1"/>
</dbReference>
<gene>
    <name evidence="1" type="primary">X975_10985</name>
    <name evidence="1" type="ORF">CEXT_648291</name>
</gene>
<reference evidence="1 2" key="1">
    <citation type="submission" date="2021-06" db="EMBL/GenBank/DDBJ databases">
        <title>Caerostris extrusa draft genome.</title>
        <authorList>
            <person name="Kono N."/>
            <person name="Arakawa K."/>
        </authorList>
    </citation>
    <scope>NUCLEOTIDE SEQUENCE [LARGE SCALE GENOMIC DNA]</scope>
</reference>
<protein>
    <submittedName>
        <fullName evidence="1">GDP-4-keto-6-deoxy-D-mannose-3, 5-epimerase-4-reductase</fullName>
    </submittedName>
</protein>
<name>A0AAV4XBC1_CAEEX</name>
<proteinExistence type="predicted"/>
<dbReference type="Proteomes" id="UP001054945">
    <property type="component" value="Unassembled WGS sequence"/>
</dbReference>
<evidence type="ECO:0000313" key="2">
    <source>
        <dbReference type="Proteomes" id="UP001054945"/>
    </source>
</evidence>
<keyword evidence="2" id="KW-1185">Reference proteome</keyword>
<comment type="caution">
    <text evidence="1">The sequence shown here is derived from an EMBL/GenBank/DDBJ whole genome shotgun (WGS) entry which is preliminary data.</text>
</comment>
<feature type="non-terminal residue" evidence="1">
    <location>
        <position position="1"/>
    </location>
</feature>
<organism evidence="1 2">
    <name type="scientific">Caerostris extrusa</name>
    <name type="common">Bark spider</name>
    <name type="synonym">Caerostris bankana</name>
    <dbReference type="NCBI Taxonomy" id="172846"/>
    <lineage>
        <taxon>Eukaryota</taxon>
        <taxon>Metazoa</taxon>
        <taxon>Ecdysozoa</taxon>
        <taxon>Arthropoda</taxon>
        <taxon>Chelicerata</taxon>
        <taxon>Arachnida</taxon>
        <taxon>Araneae</taxon>
        <taxon>Araneomorphae</taxon>
        <taxon>Entelegynae</taxon>
        <taxon>Araneoidea</taxon>
        <taxon>Araneidae</taxon>
        <taxon>Caerostris</taxon>
    </lineage>
</organism>
<dbReference type="PANTHER" id="PTHR43238:SF1">
    <property type="entry name" value="GDP-L-FUCOSE SYNTHASE"/>
    <property type="match status" value="1"/>
</dbReference>
<accession>A0AAV4XBC1</accession>
<evidence type="ECO:0000313" key="1">
    <source>
        <dbReference type="EMBL" id="GIY92467.1"/>
    </source>
</evidence>
<dbReference type="Gene3D" id="3.90.25.10">
    <property type="entry name" value="UDP-galactose 4-epimerase, domain 1"/>
    <property type="match status" value="1"/>
</dbReference>
<sequence length="53" mass="6283">KQFDTTKSDGQYKKTASNEKLRKYKPGFVFTPFKEAVKETVDWFISNYETARK</sequence>
<dbReference type="GO" id="GO:0050577">
    <property type="term" value="F:GDP-L-fucose synthase activity"/>
    <property type="evidence" value="ECO:0007669"/>
    <property type="project" value="TreeGrafter"/>
</dbReference>